<evidence type="ECO:0000313" key="1">
    <source>
        <dbReference type="EMBL" id="SED28882.1"/>
    </source>
</evidence>
<reference evidence="2" key="1">
    <citation type="submission" date="2016-10" db="EMBL/GenBank/DDBJ databases">
        <authorList>
            <person name="Varghese N."/>
            <person name="Submissions S."/>
        </authorList>
    </citation>
    <scope>NUCLEOTIDE SEQUENCE [LARGE SCALE GENOMIC DNA]</scope>
    <source>
        <strain evidence="2">DSM 9751</strain>
    </source>
</reference>
<dbReference type="Proteomes" id="UP000198982">
    <property type="component" value="Unassembled WGS sequence"/>
</dbReference>
<dbReference type="EMBL" id="FNTJ01000003">
    <property type="protein sequence ID" value="SED28882.1"/>
    <property type="molecule type" value="Genomic_DNA"/>
</dbReference>
<keyword evidence="2" id="KW-1185">Reference proteome</keyword>
<dbReference type="AlphaFoldDB" id="A0A1H4ZFF2"/>
<sequence>MTDQDEERYAAIMADHDAAIARELDQVHAENSAVLDQVQAMVSPEAFQQIKDTLADSGFTHSYQIADSPVGMPQDDDFVLGTVYVNQTTNGGFSGDDYAGTMSMPLQAGRYFQFCYAC</sequence>
<name>A0A1H4ZFF2_9PSED</name>
<proteinExistence type="predicted"/>
<evidence type="ECO:0000313" key="2">
    <source>
        <dbReference type="Proteomes" id="UP000198982"/>
    </source>
</evidence>
<gene>
    <name evidence="1" type="ORF">SAMN05216178_6631</name>
</gene>
<accession>A0A1H4ZFF2</accession>
<organism evidence="1 2">
    <name type="scientific">Pseudomonas saponiphila</name>
    <dbReference type="NCBI Taxonomy" id="556534"/>
    <lineage>
        <taxon>Bacteria</taxon>
        <taxon>Pseudomonadati</taxon>
        <taxon>Pseudomonadota</taxon>
        <taxon>Gammaproteobacteria</taxon>
        <taxon>Pseudomonadales</taxon>
        <taxon>Pseudomonadaceae</taxon>
        <taxon>Pseudomonas</taxon>
    </lineage>
</organism>
<dbReference type="RefSeq" id="WP_092320663.1">
    <property type="nucleotide sequence ID" value="NZ_FNTJ01000003.1"/>
</dbReference>
<protein>
    <submittedName>
        <fullName evidence="1">Uncharacterized protein</fullName>
    </submittedName>
</protein>